<reference evidence="1" key="1">
    <citation type="submission" date="2023-03" db="EMBL/GenBank/DDBJ databases">
        <title>Chromosome-level genomes of two armyworms, Mythimna separata and Mythimna loreyi, provide insights into the biosynthesis and reception of sex pheromones.</title>
        <authorList>
            <person name="Zhao H."/>
        </authorList>
    </citation>
    <scope>NUCLEOTIDE SEQUENCE</scope>
    <source>
        <strain evidence="1">BeijingLab</strain>
    </source>
</reference>
<organism evidence="1 2">
    <name type="scientific">Mythimna loreyi</name>
    <dbReference type="NCBI Taxonomy" id="667449"/>
    <lineage>
        <taxon>Eukaryota</taxon>
        <taxon>Metazoa</taxon>
        <taxon>Ecdysozoa</taxon>
        <taxon>Arthropoda</taxon>
        <taxon>Hexapoda</taxon>
        <taxon>Insecta</taxon>
        <taxon>Pterygota</taxon>
        <taxon>Neoptera</taxon>
        <taxon>Endopterygota</taxon>
        <taxon>Lepidoptera</taxon>
        <taxon>Glossata</taxon>
        <taxon>Ditrysia</taxon>
        <taxon>Noctuoidea</taxon>
        <taxon>Noctuidae</taxon>
        <taxon>Noctuinae</taxon>
        <taxon>Hadenini</taxon>
        <taxon>Mythimna</taxon>
    </lineage>
</organism>
<name>A0ACC2RBD7_9NEOP</name>
<dbReference type="Proteomes" id="UP001231649">
    <property type="component" value="Chromosome 2"/>
</dbReference>
<dbReference type="EMBL" id="CM056778">
    <property type="protein sequence ID" value="KAJ8736666.1"/>
    <property type="molecule type" value="Genomic_DNA"/>
</dbReference>
<protein>
    <submittedName>
        <fullName evidence="1">Uncharacterized protein</fullName>
    </submittedName>
</protein>
<comment type="caution">
    <text evidence="1">The sequence shown here is derived from an EMBL/GenBank/DDBJ whole genome shotgun (WGS) entry which is preliminary data.</text>
</comment>
<proteinExistence type="predicted"/>
<accession>A0ACC2RBD7</accession>
<gene>
    <name evidence="1" type="ORF">PYW08_007322</name>
</gene>
<evidence type="ECO:0000313" key="1">
    <source>
        <dbReference type="EMBL" id="KAJ8736666.1"/>
    </source>
</evidence>
<keyword evidence="2" id="KW-1185">Reference proteome</keyword>
<sequence>MDPDNDLNDDGLEDMDGSIVNIHVRNFFCHDNLEINLNKNVNFIIGRNGSGKSAILTALVVGLGGRASATNRGSNLRSFIKKGANSATIEIKIKNSSPRAYKHHIYGDYITIVRHINASGGSSYKVKTASGEIASTKFEEVNAITLAHDIQVDNPISVLNQDDARSFHASNAKKKYALFRKATNLDQAENNYNVAIANCNKADSIRKRKEEACKDLEQEYKKWKTIHDQFRSHGQIKERQKALQNEYYWSEIAELEREANKIQEQYDKQKVKMDKLRDKLSTMEQNYGNNTSAIDELRKVLDEKTLQKTALEQELNALESDVKSVQATWRSSQNNASKITDSLNREKRKIADLEREIQNIGSGAAESRRAELEAKAERAQAAAEAVRARYATAQHEAEQARDNVAHKQAQADQLNKLAQQQRAKLSQLKQTLRELESRGNDSLAVYGNNMVELCQQINAAVARNQFTQKPRGPVGAYLKVKEKKWGGALEHIIGGSIQAFCVNTPEDSRKLFQLMEQVYGSRAKPSVTCSKFLPRAHDVRHTRVRAGAFRSALDSLDISDPVVANFLIDNVGMERVLLVPDHEDAVRLSDNEENVPENCAKIVTLDSTEYHPAPNYRSYGGAARTSRFLHLSTAERKKQVIAEIHEAETALADIEAQAEEMNQEAVAARAVERSASRALQALLAERHHKDEAARVAAAALDQQQAPQHAVLVEELDISKEKMATLQKQVDELSSKDAVYRKKLDEYDVSMKKSKKELAELKTSCRSLREEIDQEQLKLEQGVTERKTYEQRLREDSIKMTQVELILDDKRAAIRLKVEKAEQICPRVPSPRDTAIVTNELKKIQLKLSSIRSDGLTEADVTQRLLDAEHKYRATKNSLERLKKLVQETEVVSQEHLKHLYTIQIKIASLVQLSFQSMLRLRSYSGRMEIDHGAETLEIQCSGRESSSKRVAATTSSLSGGERSYSTVAFIMALWECVQLPFYFMDEFDVFMDNVNRKIVMELLIDYALGKTSRQFVFLTPQDTSTVSAEPKISIHRMADPRP</sequence>
<evidence type="ECO:0000313" key="2">
    <source>
        <dbReference type="Proteomes" id="UP001231649"/>
    </source>
</evidence>